<feature type="region of interest" description="Disordered" evidence="1">
    <location>
        <begin position="63"/>
        <end position="108"/>
    </location>
</feature>
<organism evidence="2">
    <name type="scientific">Drosophila melanogaster</name>
    <name type="common">Fruit fly</name>
    <dbReference type="NCBI Taxonomy" id="7227"/>
    <lineage>
        <taxon>Eukaryota</taxon>
        <taxon>Metazoa</taxon>
        <taxon>Ecdysozoa</taxon>
        <taxon>Arthropoda</taxon>
        <taxon>Hexapoda</taxon>
        <taxon>Insecta</taxon>
        <taxon>Pterygota</taxon>
        <taxon>Neoptera</taxon>
        <taxon>Endopterygota</taxon>
        <taxon>Diptera</taxon>
        <taxon>Brachycera</taxon>
        <taxon>Muscomorpha</taxon>
        <taxon>Ephydroidea</taxon>
        <taxon>Drosophilidae</taxon>
        <taxon>Drosophila</taxon>
        <taxon>Sophophora</taxon>
    </lineage>
</organism>
<dbReference type="EMBL" id="BT124980">
    <property type="protein sequence ID" value="ADI44138.1"/>
    <property type="molecule type" value="mRNA"/>
</dbReference>
<name>D6W4T0_DROME</name>
<feature type="compositionally biased region" description="Polar residues" evidence="1">
    <location>
        <begin position="1"/>
        <end position="13"/>
    </location>
</feature>
<feature type="region of interest" description="Disordered" evidence="1">
    <location>
        <begin position="1"/>
        <end position="28"/>
    </location>
</feature>
<evidence type="ECO:0000313" key="2">
    <source>
        <dbReference type="EMBL" id="ADI44138.1"/>
    </source>
</evidence>
<evidence type="ECO:0000256" key="1">
    <source>
        <dbReference type="SAM" id="MobiDB-lite"/>
    </source>
</evidence>
<proteinExistence type="evidence at transcript level"/>
<protein>
    <submittedName>
        <fullName evidence="2">MIP22653p</fullName>
    </submittedName>
</protein>
<feature type="non-terminal residue" evidence="2">
    <location>
        <position position="1"/>
    </location>
</feature>
<reference evidence="2" key="1">
    <citation type="submission" date="2010-06" db="EMBL/GenBank/DDBJ databases">
        <authorList>
            <person name="Carlson J."/>
            <person name="Booth B."/>
            <person name="Frise E."/>
            <person name="Sandler J."/>
            <person name="Wan K."/>
            <person name="Yu C."/>
            <person name="Celniker S."/>
        </authorList>
    </citation>
    <scope>NUCLEOTIDE SEQUENCE</scope>
</reference>
<dbReference type="AlphaFoldDB" id="D6W4T0"/>
<feature type="compositionally biased region" description="Polar residues" evidence="1">
    <location>
        <begin position="63"/>
        <end position="78"/>
    </location>
</feature>
<sequence>KYSARLSTGNGQKINRKKSEKEGQKTSVQTTNQFLLGLKEQTELSSLRCRLVTCQFQLSSSQFVERPQTQQPKQLKSSQRPKPRANAKEIQIGTKSPSQSIPHWPDFA</sequence>
<accession>D6W4T0</accession>